<dbReference type="Proteomes" id="UP000593892">
    <property type="component" value="Chromosome"/>
</dbReference>
<evidence type="ECO:0000313" key="2">
    <source>
        <dbReference type="EMBL" id="QOY86944.1"/>
    </source>
</evidence>
<dbReference type="EMBL" id="CP063849">
    <property type="protein sequence ID" value="QOY86944.1"/>
    <property type="molecule type" value="Genomic_DNA"/>
</dbReference>
<gene>
    <name evidence="2" type="ORF">IRI77_29855</name>
</gene>
<accession>A0A7S7NNR5</accession>
<feature type="region of interest" description="Disordered" evidence="1">
    <location>
        <begin position="95"/>
        <end position="115"/>
    </location>
</feature>
<name>A0A7S7NNR5_PALFE</name>
<organism evidence="2 3">
    <name type="scientific">Paludibaculum fermentans</name>
    <dbReference type="NCBI Taxonomy" id="1473598"/>
    <lineage>
        <taxon>Bacteria</taxon>
        <taxon>Pseudomonadati</taxon>
        <taxon>Acidobacteriota</taxon>
        <taxon>Terriglobia</taxon>
        <taxon>Bryobacterales</taxon>
        <taxon>Bryobacteraceae</taxon>
        <taxon>Paludibaculum</taxon>
    </lineage>
</organism>
<dbReference type="RefSeq" id="WP_194448613.1">
    <property type="nucleotide sequence ID" value="NZ_CP063849.1"/>
</dbReference>
<evidence type="ECO:0000313" key="3">
    <source>
        <dbReference type="Proteomes" id="UP000593892"/>
    </source>
</evidence>
<sequence length="115" mass="12859">MTPDEEDLLDHVFDYLCEEQPETVAEIADEEIRRRAAVGIRRAQGHGIEQPEAITAYVSLMFLVAPDFDLHPKIGKVLADTSVPAAQRMKQIFTRTSESDWEEAAEKSGGWDALS</sequence>
<proteinExistence type="predicted"/>
<dbReference type="KEGG" id="pfer:IRI77_29855"/>
<evidence type="ECO:0000256" key="1">
    <source>
        <dbReference type="SAM" id="MobiDB-lite"/>
    </source>
</evidence>
<protein>
    <submittedName>
        <fullName evidence="2">Uncharacterized protein</fullName>
    </submittedName>
</protein>
<reference evidence="2 3" key="1">
    <citation type="submission" date="2020-10" db="EMBL/GenBank/DDBJ databases">
        <title>Complete genome sequence of Paludibaculum fermentans P105T, a facultatively anaerobic acidobacterium capable of dissimilatory Fe(III) reduction.</title>
        <authorList>
            <person name="Dedysh S.N."/>
            <person name="Beletsky A.V."/>
            <person name="Kulichevskaya I.S."/>
            <person name="Mardanov A.V."/>
            <person name="Ravin N.V."/>
        </authorList>
    </citation>
    <scope>NUCLEOTIDE SEQUENCE [LARGE SCALE GENOMIC DNA]</scope>
    <source>
        <strain evidence="2 3">P105</strain>
    </source>
</reference>
<dbReference type="AlphaFoldDB" id="A0A7S7NNR5"/>
<keyword evidence="3" id="KW-1185">Reference proteome</keyword>